<evidence type="ECO:0000256" key="1">
    <source>
        <dbReference type="ARBA" id="ARBA00008361"/>
    </source>
</evidence>
<keyword evidence="8" id="KW-1185">Reference proteome</keyword>
<dbReference type="GO" id="GO:0032259">
    <property type="term" value="P:methylation"/>
    <property type="evidence" value="ECO:0007669"/>
    <property type="project" value="UniProtKB-KW"/>
</dbReference>
<name>A0ABC9ER54_9POAL</name>
<feature type="region of interest" description="Disordered" evidence="4">
    <location>
        <begin position="1"/>
        <end position="23"/>
    </location>
</feature>
<comment type="similarity">
    <text evidence="1">Belongs to the methyltransferase superfamily.</text>
</comment>
<dbReference type="Gene3D" id="3.40.50.150">
    <property type="entry name" value="Vaccinia Virus protein VP39"/>
    <property type="match status" value="1"/>
</dbReference>
<evidence type="ECO:0000256" key="4">
    <source>
        <dbReference type="SAM" id="MobiDB-lite"/>
    </source>
</evidence>
<sequence>MSSSSPPPDDGEGEGSDGNAGGKSLSYGEAEYWDARYVEEGGAPYDWYQRYDALRPFVRRFVPPASRLLMIGCGSALMSEDMVSDGYVEIVNIDISSVVIEMMRKKYFDIPQLQYLRVDVRDMSMFPDESFDCAIDKGTLDSLMCGVDAPLSAAQMVLEVDRLIRPGGVFILITYGDPSVRVPHLNQPGCNWKIVLYILPRPGFTGKIRRHVLDPVPLTERGRLPDGFVPEDPDSHYVYVCEKMQVLTGAGSPTINHIEREGEE</sequence>
<proteinExistence type="inferred from homology"/>
<dbReference type="InterPro" id="IPR013216">
    <property type="entry name" value="Methyltransf_11"/>
</dbReference>
<dbReference type="FunFam" id="3.40.50.150:FF:000252">
    <property type="entry name" value="EEF1A lysine methyltransferase 4"/>
    <property type="match status" value="1"/>
</dbReference>
<dbReference type="InterPro" id="IPR029063">
    <property type="entry name" value="SAM-dependent_MTases_sf"/>
</dbReference>
<dbReference type="Pfam" id="PF08241">
    <property type="entry name" value="Methyltransf_11"/>
    <property type="match status" value="1"/>
</dbReference>
<gene>
    <name evidence="7" type="ORF">URODEC1_LOCUS103363</name>
    <name evidence="6" type="ORF">URODEC1_LOCUS97611</name>
</gene>
<accession>A0ABC9ER54</accession>
<dbReference type="AlphaFoldDB" id="A0ABC9ER54"/>
<dbReference type="EMBL" id="OZ075116">
    <property type="protein sequence ID" value="CAL5071416.1"/>
    <property type="molecule type" value="Genomic_DNA"/>
</dbReference>
<reference evidence="8" key="1">
    <citation type="submission" date="2024-06" db="EMBL/GenBank/DDBJ databases">
        <authorList>
            <person name="Ryan C."/>
        </authorList>
    </citation>
    <scope>NUCLEOTIDE SEQUENCE [LARGE SCALE GENOMIC DNA]</scope>
</reference>
<organism evidence="6 8">
    <name type="scientific">Urochloa decumbens</name>
    <dbReference type="NCBI Taxonomy" id="240449"/>
    <lineage>
        <taxon>Eukaryota</taxon>
        <taxon>Viridiplantae</taxon>
        <taxon>Streptophyta</taxon>
        <taxon>Embryophyta</taxon>
        <taxon>Tracheophyta</taxon>
        <taxon>Spermatophyta</taxon>
        <taxon>Magnoliopsida</taxon>
        <taxon>Liliopsida</taxon>
        <taxon>Poales</taxon>
        <taxon>Poaceae</taxon>
        <taxon>PACMAD clade</taxon>
        <taxon>Panicoideae</taxon>
        <taxon>Panicodae</taxon>
        <taxon>Paniceae</taxon>
        <taxon>Melinidinae</taxon>
        <taxon>Urochloa</taxon>
    </lineage>
</organism>
<dbReference type="PANTHER" id="PTHR12176">
    <property type="entry name" value="SAM-DEPENDENT METHYLTRANSFERASE SUPERFAMILY PROTEIN"/>
    <property type="match status" value="1"/>
</dbReference>
<dbReference type="CDD" id="cd02440">
    <property type="entry name" value="AdoMet_MTases"/>
    <property type="match status" value="1"/>
</dbReference>
<reference evidence="6 8" key="2">
    <citation type="submission" date="2024-10" db="EMBL/GenBank/DDBJ databases">
        <authorList>
            <person name="Ryan C."/>
        </authorList>
    </citation>
    <scope>NUCLEOTIDE SEQUENCE [LARGE SCALE GENOMIC DNA]</scope>
</reference>
<evidence type="ECO:0000256" key="3">
    <source>
        <dbReference type="ARBA" id="ARBA00022679"/>
    </source>
</evidence>
<keyword evidence="2" id="KW-0489">Methyltransferase</keyword>
<evidence type="ECO:0000256" key="2">
    <source>
        <dbReference type="ARBA" id="ARBA00022603"/>
    </source>
</evidence>
<dbReference type="PANTHER" id="PTHR12176:SF66">
    <property type="entry name" value="S-ADENOSYL-L-METHIONINE-DEPENDENT METHYLTRANSFERASES SUPERFAMILY PROTEIN"/>
    <property type="match status" value="1"/>
</dbReference>
<evidence type="ECO:0000259" key="5">
    <source>
        <dbReference type="Pfam" id="PF08241"/>
    </source>
</evidence>
<evidence type="ECO:0000313" key="7">
    <source>
        <dbReference type="EMBL" id="CAL5071416.1"/>
    </source>
</evidence>
<keyword evidence="3" id="KW-0808">Transferase</keyword>
<evidence type="ECO:0000313" key="8">
    <source>
        <dbReference type="Proteomes" id="UP001497457"/>
    </source>
</evidence>
<evidence type="ECO:0000313" key="6">
    <source>
        <dbReference type="EMBL" id="CAL5061272.1"/>
    </source>
</evidence>
<dbReference type="GO" id="GO:0008168">
    <property type="term" value="F:methyltransferase activity"/>
    <property type="evidence" value="ECO:0007669"/>
    <property type="project" value="UniProtKB-KW"/>
</dbReference>
<dbReference type="Proteomes" id="UP001497457">
    <property type="component" value="Chromosome 5rd"/>
</dbReference>
<dbReference type="SUPFAM" id="SSF53335">
    <property type="entry name" value="S-adenosyl-L-methionine-dependent methyltransferases"/>
    <property type="match status" value="1"/>
</dbReference>
<dbReference type="InterPro" id="IPR051419">
    <property type="entry name" value="Lys/N-term_MeTrsfase_sf"/>
</dbReference>
<feature type="domain" description="Methyltransferase type 11" evidence="5">
    <location>
        <begin position="69"/>
        <end position="172"/>
    </location>
</feature>
<dbReference type="Proteomes" id="UP001497457">
    <property type="component" value="Chromosome 6rd"/>
</dbReference>
<protein>
    <recommendedName>
        <fullName evidence="5">Methyltransferase type 11 domain-containing protein</fullName>
    </recommendedName>
</protein>
<dbReference type="EMBL" id="OZ075115">
    <property type="protein sequence ID" value="CAL5061272.1"/>
    <property type="molecule type" value="Genomic_DNA"/>
</dbReference>